<evidence type="ECO:0000313" key="2">
    <source>
        <dbReference type="EMBL" id="KAL2835827.1"/>
    </source>
</evidence>
<dbReference type="CDD" id="cd09917">
    <property type="entry name" value="F-box_SF"/>
    <property type="match status" value="1"/>
</dbReference>
<name>A0ABR4J9T1_9EURO</name>
<accession>A0ABR4J9T1</accession>
<feature type="domain" description="F-box" evidence="1">
    <location>
        <begin position="46"/>
        <end position="80"/>
    </location>
</feature>
<dbReference type="InterPro" id="IPR036047">
    <property type="entry name" value="F-box-like_dom_sf"/>
</dbReference>
<comment type="caution">
    <text evidence="2">The sequence shown here is derived from an EMBL/GenBank/DDBJ whole genome shotgun (WGS) entry which is preliminary data.</text>
</comment>
<dbReference type="Proteomes" id="UP001610446">
    <property type="component" value="Unassembled WGS sequence"/>
</dbReference>
<evidence type="ECO:0000313" key="3">
    <source>
        <dbReference type="Proteomes" id="UP001610446"/>
    </source>
</evidence>
<dbReference type="EMBL" id="JBFXLU010000192">
    <property type="protein sequence ID" value="KAL2835827.1"/>
    <property type="molecule type" value="Genomic_DNA"/>
</dbReference>
<dbReference type="Pfam" id="PF00646">
    <property type="entry name" value="F-box"/>
    <property type="match status" value="1"/>
</dbReference>
<gene>
    <name evidence="2" type="ORF">BJY01DRAFT_252332</name>
</gene>
<dbReference type="SUPFAM" id="SSF81383">
    <property type="entry name" value="F-box domain"/>
    <property type="match status" value="1"/>
</dbReference>
<reference evidence="2 3" key="1">
    <citation type="submission" date="2024-07" db="EMBL/GenBank/DDBJ databases">
        <title>Section-level genome sequencing and comparative genomics of Aspergillus sections Usti and Cavernicolus.</title>
        <authorList>
            <consortium name="Lawrence Berkeley National Laboratory"/>
            <person name="Nybo J.L."/>
            <person name="Vesth T.C."/>
            <person name="Theobald S."/>
            <person name="Frisvad J.C."/>
            <person name="Larsen T.O."/>
            <person name="Kjaerboelling I."/>
            <person name="Rothschild-Mancinelli K."/>
            <person name="Lyhne E.K."/>
            <person name="Kogle M.E."/>
            <person name="Barry K."/>
            <person name="Clum A."/>
            <person name="Na H."/>
            <person name="Ledsgaard L."/>
            <person name="Lin J."/>
            <person name="Lipzen A."/>
            <person name="Kuo A."/>
            <person name="Riley R."/>
            <person name="Mondo S."/>
            <person name="Labutti K."/>
            <person name="Haridas S."/>
            <person name="Pangalinan J."/>
            <person name="Salamov A.A."/>
            <person name="Simmons B.A."/>
            <person name="Magnuson J.K."/>
            <person name="Chen J."/>
            <person name="Drula E."/>
            <person name="Henrissat B."/>
            <person name="Wiebenga A."/>
            <person name="Lubbers R.J."/>
            <person name="Gomes A.C."/>
            <person name="Makela M.R."/>
            <person name="Stajich J."/>
            <person name="Grigoriev I.V."/>
            <person name="Mortensen U.H."/>
            <person name="De Vries R.P."/>
            <person name="Baker S.E."/>
            <person name="Andersen M.R."/>
        </authorList>
    </citation>
    <scope>NUCLEOTIDE SEQUENCE [LARGE SCALE GENOMIC DNA]</scope>
    <source>
        <strain evidence="2 3">CBS 123904</strain>
    </source>
</reference>
<proteinExistence type="predicted"/>
<dbReference type="InterPro" id="IPR001810">
    <property type="entry name" value="F-box_dom"/>
</dbReference>
<keyword evidence="3" id="KW-1185">Reference proteome</keyword>
<organism evidence="2 3">
    <name type="scientific">Aspergillus pseudoustus</name>
    <dbReference type="NCBI Taxonomy" id="1810923"/>
    <lineage>
        <taxon>Eukaryota</taxon>
        <taxon>Fungi</taxon>
        <taxon>Dikarya</taxon>
        <taxon>Ascomycota</taxon>
        <taxon>Pezizomycotina</taxon>
        <taxon>Eurotiomycetes</taxon>
        <taxon>Eurotiomycetidae</taxon>
        <taxon>Eurotiales</taxon>
        <taxon>Aspergillaceae</taxon>
        <taxon>Aspergillus</taxon>
        <taxon>Aspergillus subgen. Nidulantes</taxon>
    </lineage>
</organism>
<evidence type="ECO:0000259" key="1">
    <source>
        <dbReference type="Pfam" id="PF00646"/>
    </source>
</evidence>
<sequence length="362" mass="41012">MGQLLSLIAKYAPTSPGSPRLRAPIRLPPAFRQLFAESTIEPIPPLLDCPVDILLLVFASLPLPDQVCLALTCKPLYNLFSEALKDPRLAWPKGIEATGCAAYARPNDHPRLELLLRLQTYDNVYCTTCLKLHRRQEFTEESLAIPIIDRRCKYGHNVVDLCHCLALTPMTGAKLRQWLDTGVAPAALDRSIRNAFVPGITDGDELSLQHECRAIGRKYGDLALATRLRHMPDKTLVVRTYHDLRISGENVKLDPWQLDEGISVSDTIFSCPHNNLVDTHWSDRSSEPKFCTHCETVQQFFGQRNGLSGKGTLPGPDEILQIWETQRTLGHDDKDCPRWQQTARARWKEKEQLQHCLKLRQK</sequence>
<protein>
    <recommendedName>
        <fullName evidence="1">F-box domain-containing protein</fullName>
    </recommendedName>
</protein>